<dbReference type="PANTHER" id="PTHR42051">
    <property type="entry name" value="MEIOTICALLY UP-REGULATED PROTEIN PB1A10.08"/>
    <property type="match status" value="1"/>
</dbReference>
<feature type="compositionally biased region" description="Low complexity" evidence="1">
    <location>
        <begin position="66"/>
        <end position="96"/>
    </location>
</feature>
<dbReference type="EMBL" id="CBMG010001952">
    <property type="protein sequence ID" value="CEG03718.1"/>
    <property type="molecule type" value="Genomic_DNA"/>
</dbReference>
<feature type="compositionally biased region" description="Polar residues" evidence="1">
    <location>
        <begin position="163"/>
        <end position="183"/>
    </location>
</feature>
<feature type="compositionally biased region" description="Pro residues" evidence="1">
    <location>
        <begin position="520"/>
        <end position="529"/>
    </location>
</feature>
<protein>
    <submittedName>
        <fullName evidence="2">WGS project CBMG000000000 data, contig CS5907-c001956</fullName>
    </submittedName>
</protein>
<name>A0A090M9B1_9HYPO</name>
<feature type="compositionally biased region" description="Basic residues" evidence="1">
    <location>
        <begin position="201"/>
        <end position="210"/>
    </location>
</feature>
<feature type="compositionally biased region" description="Polar residues" evidence="1">
    <location>
        <begin position="506"/>
        <end position="515"/>
    </location>
</feature>
<dbReference type="AlphaFoldDB" id="A0A090M9B1"/>
<feature type="compositionally biased region" description="Low complexity" evidence="1">
    <location>
        <begin position="107"/>
        <end position="124"/>
    </location>
</feature>
<feature type="region of interest" description="Disordered" evidence="1">
    <location>
        <begin position="1"/>
        <end position="131"/>
    </location>
</feature>
<feature type="region of interest" description="Disordered" evidence="1">
    <location>
        <begin position="562"/>
        <end position="588"/>
    </location>
</feature>
<accession>A0A090M9B1</accession>
<feature type="region of interest" description="Disordered" evidence="1">
    <location>
        <begin position="321"/>
        <end position="359"/>
    </location>
</feature>
<feature type="compositionally biased region" description="Basic residues" evidence="1">
    <location>
        <begin position="17"/>
        <end position="27"/>
    </location>
</feature>
<feature type="compositionally biased region" description="Polar residues" evidence="1">
    <location>
        <begin position="30"/>
        <end position="42"/>
    </location>
</feature>
<gene>
    <name evidence="2" type="ORF">BN851_0096270</name>
</gene>
<feature type="region of interest" description="Disordered" evidence="1">
    <location>
        <begin position="497"/>
        <end position="543"/>
    </location>
</feature>
<feature type="compositionally biased region" description="Low complexity" evidence="1">
    <location>
        <begin position="43"/>
        <end position="57"/>
    </location>
</feature>
<feature type="compositionally biased region" description="Polar residues" evidence="1">
    <location>
        <begin position="332"/>
        <end position="343"/>
    </location>
</feature>
<feature type="region of interest" description="Disordered" evidence="1">
    <location>
        <begin position="154"/>
        <end position="222"/>
    </location>
</feature>
<dbReference type="InterPro" id="IPR034443">
    <property type="entry name" value="PB1A10.08"/>
</dbReference>
<organism evidence="2">
    <name type="scientific">Fusarium acuminatum CS5907</name>
    <dbReference type="NCBI Taxonomy" id="1318461"/>
    <lineage>
        <taxon>Eukaryota</taxon>
        <taxon>Fungi</taxon>
        <taxon>Dikarya</taxon>
        <taxon>Ascomycota</taxon>
        <taxon>Pezizomycotina</taxon>
        <taxon>Sordariomycetes</taxon>
        <taxon>Hypocreomycetidae</taxon>
        <taxon>Hypocreales</taxon>
        <taxon>Nectriaceae</taxon>
        <taxon>Fusarium</taxon>
        <taxon>Fusarium tricinctum species complex</taxon>
    </lineage>
</organism>
<evidence type="ECO:0000313" key="2">
    <source>
        <dbReference type="EMBL" id="CEG03718.1"/>
    </source>
</evidence>
<reference evidence="2" key="1">
    <citation type="submission" date="2013-05" db="EMBL/GenBank/DDBJ databases">
        <title>Draft genome sequences of six wheat associated Fusarium spp. isolates.</title>
        <authorList>
            <person name="Moolhuijzen P.M."/>
            <person name="Manners J.M."/>
            <person name="Wilcox S."/>
            <person name="Bellgard M.I."/>
            <person name="Gardiner D.M."/>
        </authorList>
    </citation>
    <scope>NUCLEOTIDE SEQUENCE</scope>
    <source>
        <strain evidence="2">CS5907</strain>
    </source>
</reference>
<sequence length="618" mass="68304">MMTPRSFMLAQREGHCQRQRQHQHHQVQRSPSPCTTAASHHNTLSIPTPSLSPVLTPTPTPARLFSSSSSPSSSIPLHTSSSPLHLSSQSSSTTSIYNPYKPPPAPTTKLATSTTATEKSTTFSLPRWSPKYDDSNKRITVTISSAQPDFNATMVKRKDWRETSSLAPSSPPKTTVSLTMKPTPSSPVKIPTTNNRYGAHPQKRHSSQRKRSSDSRSSGNLSPSLAALLAVTDIPRHKQLQRRRRGEKTLIVQEVFDCQHASEKELGWTFSSPLDMLLSPPQEITDDDDSVSDCNIGSSMSTRTYSIDSIPSLDESFSSECLSSLGSPRTPSPCSRRTKSTPMRKSLEPVISPPGSVEEHPLAGDDADIDDLDFNILDQPEEVQPKSQFLQPFKPLRSVFKSNLTASLRALRSAARSFSALNLPTIPPDDYLTRSILTIDPNVPYADERRPPVSEEMPSAAMRRYLNPTTNARIEPPTKTVFAGTFAASIQMRTYKIQRSRAAPGSRNSYPSTSLQSQPAPVPQQPQPQVPTHSVPGMRQREMRENSDFIRIAVMEMAMRKRGKLDDQKPGRARFALPPRQTSTKPYETGANGLQLPVYGVQHVMYLATVSLHYCKAN</sequence>
<dbReference type="PANTHER" id="PTHR42051:SF1">
    <property type="entry name" value="MEIOTICALLY UP-REGULATED PROTEIN PB1A10.08"/>
    <property type="match status" value="1"/>
</dbReference>
<evidence type="ECO:0000256" key="1">
    <source>
        <dbReference type="SAM" id="MobiDB-lite"/>
    </source>
</evidence>
<proteinExistence type="predicted"/>
<comment type="caution">
    <text evidence="2">The sequence shown here is derived from an EMBL/GenBank/DDBJ whole genome shotgun (WGS) entry which is preliminary data.</text>
</comment>